<organism evidence="1 2">
    <name type="scientific">Mya arenaria</name>
    <name type="common">Soft-shell clam</name>
    <dbReference type="NCBI Taxonomy" id="6604"/>
    <lineage>
        <taxon>Eukaryota</taxon>
        <taxon>Metazoa</taxon>
        <taxon>Spiralia</taxon>
        <taxon>Lophotrochozoa</taxon>
        <taxon>Mollusca</taxon>
        <taxon>Bivalvia</taxon>
        <taxon>Autobranchia</taxon>
        <taxon>Heteroconchia</taxon>
        <taxon>Euheterodonta</taxon>
        <taxon>Imparidentia</taxon>
        <taxon>Neoheterodontei</taxon>
        <taxon>Myida</taxon>
        <taxon>Myoidea</taxon>
        <taxon>Myidae</taxon>
        <taxon>Mya</taxon>
    </lineage>
</organism>
<evidence type="ECO:0000313" key="1">
    <source>
        <dbReference type="EMBL" id="WAR02764.1"/>
    </source>
</evidence>
<dbReference type="InterPro" id="IPR028271">
    <property type="entry name" value="RAMAC"/>
</dbReference>
<dbReference type="Pfam" id="PF15320">
    <property type="entry name" value="RAM"/>
    <property type="match status" value="1"/>
</dbReference>
<keyword evidence="2" id="KW-1185">Reference proteome</keyword>
<gene>
    <name evidence="1" type="ORF">MAR_009322</name>
</gene>
<proteinExistence type="predicted"/>
<dbReference type="Proteomes" id="UP001164746">
    <property type="component" value="Chromosome 4"/>
</dbReference>
<accession>A0ABY7E2V4</accession>
<reference evidence="1" key="1">
    <citation type="submission" date="2022-11" db="EMBL/GenBank/DDBJ databases">
        <title>Centuries of genome instability and evolution in soft-shell clam transmissible cancer (bioRxiv).</title>
        <authorList>
            <person name="Hart S.F.M."/>
            <person name="Yonemitsu M.A."/>
            <person name="Giersch R.M."/>
            <person name="Beal B.F."/>
            <person name="Arriagada G."/>
            <person name="Davis B.W."/>
            <person name="Ostrander E.A."/>
            <person name="Goff S.P."/>
            <person name="Metzger M.J."/>
        </authorList>
    </citation>
    <scope>NUCLEOTIDE SEQUENCE</scope>
    <source>
        <strain evidence="1">MELC-2E11</strain>
        <tissue evidence="1">Siphon/mantle</tissue>
    </source>
</reference>
<name>A0ABY7E2V4_MYAAR</name>
<dbReference type="EMBL" id="CP111015">
    <property type="protein sequence ID" value="WAR02764.1"/>
    <property type="molecule type" value="Genomic_DNA"/>
</dbReference>
<evidence type="ECO:0000313" key="2">
    <source>
        <dbReference type="Proteomes" id="UP001164746"/>
    </source>
</evidence>
<sequence>MANEENYEELEKMYGDMFSYRYTDKDKDYVETVSSPVPSCPCVTETEAGEIGTHEAKGIDMAIETRTSMEVTRVIIAGMMVTMETKVTIEIMEVKIVTMKVKVETEATDIMKAGDTIHTKCNEYVFAFCVIKTSPLKVGMITTLAVTVYLQQTYSEVGTVVLVAAAAAETVVAVAVGKVYEDYVADIAD</sequence>
<protein>
    <submittedName>
        <fullName evidence="1">Uncharacterized protein</fullName>
    </submittedName>
</protein>